<dbReference type="KEGG" id="vg:65113206"/>
<evidence type="ECO:0000313" key="1">
    <source>
        <dbReference type="EMBL" id="AWH14834.1"/>
    </source>
</evidence>
<dbReference type="InterPro" id="IPR009258">
    <property type="entry name" value="Phage_T4_Gp30.8"/>
</dbReference>
<name>A0A2S1PE45_9CAUD</name>
<dbReference type="Pfam" id="PF06019">
    <property type="entry name" value="Phage_30_8"/>
    <property type="match status" value="1"/>
</dbReference>
<accession>A0A2S1PE45</accession>
<dbReference type="Proteomes" id="UP000246321">
    <property type="component" value="Segment"/>
</dbReference>
<reference evidence="1 2" key="1">
    <citation type="submission" date="2018-04" db="EMBL/GenBank/DDBJ databases">
        <title>Complete genome sequences of new Aeromonas and Pseudomonas phages promising in phage therapy dedicated to aquaculture.</title>
        <authorList>
            <person name="Kolsut J."/>
            <person name="Wojcik E."/>
            <person name="Wojtasik A."/>
            <person name="Dastych J."/>
        </authorList>
    </citation>
    <scope>NUCLEOTIDE SEQUENCE [LARGE SCALE GENOMIC DNA]</scope>
</reference>
<sequence>MINLNSTIRCQDFGGMVEEKQWCVSKRKGDIVAVNTPEGPSDDFAWEIVLFNFFTQAEYVLKTKIVGKIVHTEDDSYYVNGRACADRMIERIKAVGKVDLNNWEYVESQFNSAE</sequence>
<keyword evidence="2" id="KW-1185">Reference proteome</keyword>
<organism evidence="1 2">
    <name type="scientific">Aeromonas phage 50AhydR13PP</name>
    <dbReference type="NCBI Taxonomy" id="2163978"/>
    <lineage>
        <taxon>Viruses</taxon>
        <taxon>Duplodnaviria</taxon>
        <taxon>Heunggongvirae</taxon>
        <taxon>Uroviricota</taxon>
        <taxon>Caudoviricetes</taxon>
        <taxon>Pantevenvirales</taxon>
        <taxon>Straboviridae</taxon>
        <taxon>Tulanevirus</taxon>
        <taxon>Tulanevirus 50ahydr13pp</taxon>
    </lineage>
</organism>
<proteinExistence type="predicted"/>
<dbReference type="GeneID" id="65113206"/>
<evidence type="ECO:0000313" key="2">
    <source>
        <dbReference type="Proteomes" id="UP000246321"/>
    </source>
</evidence>
<dbReference type="RefSeq" id="YP_010095570.1">
    <property type="nucleotide sequence ID" value="NC_055746.1"/>
</dbReference>
<dbReference type="EMBL" id="MH179476">
    <property type="protein sequence ID" value="AWH14834.1"/>
    <property type="molecule type" value="Genomic_DNA"/>
</dbReference>
<protein>
    <submittedName>
        <fullName evidence="1">Uncharacterized protein</fullName>
    </submittedName>
</protein>